<comment type="caution">
    <text evidence="8">The sequence shown here is derived from an EMBL/GenBank/DDBJ whole genome shotgun (WGS) entry which is preliminary data.</text>
</comment>
<dbReference type="InterPro" id="IPR027417">
    <property type="entry name" value="P-loop_NTPase"/>
</dbReference>
<evidence type="ECO:0000259" key="7">
    <source>
        <dbReference type="Pfam" id="PF23247"/>
    </source>
</evidence>
<evidence type="ECO:0000256" key="2">
    <source>
        <dbReference type="ARBA" id="ARBA00022741"/>
    </source>
</evidence>
<protein>
    <recommendedName>
        <fullName evidence="10">AAA+ ATPase domain-containing protein</fullName>
    </recommendedName>
</protein>
<dbReference type="InterPro" id="IPR002182">
    <property type="entry name" value="NB-ARC"/>
</dbReference>
<dbReference type="GO" id="GO:0005524">
    <property type="term" value="F:ATP binding"/>
    <property type="evidence" value="ECO:0007669"/>
    <property type="project" value="UniProtKB-KW"/>
</dbReference>
<dbReference type="Gene3D" id="3.80.10.10">
    <property type="entry name" value="Ribonuclease Inhibitor"/>
    <property type="match status" value="4"/>
</dbReference>
<dbReference type="Gene3D" id="3.40.50.300">
    <property type="entry name" value="P-loop containing nucleotide triphosphate hydrolases"/>
    <property type="match status" value="1"/>
</dbReference>
<feature type="domain" description="Disease resistance protein At4g27190-like leucine-rich repeats" evidence="7">
    <location>
        <begin position="1178"/>
        <end position="1222"/>
    </location>
</feature>
<dbReference type="Pfam" id="PF00931">
    <property type="entry name" value="NB-ARC"/>
    <property type="match status" value="1"/>
</dbReference>
<evidence type="ECO:0000259" key="6">
    <source>
        <dbReference type="Pfam" id="PF00931"/>
    </source>
</evidence>
<feature type="compositionally biased region" description="Acidic residues" evidence="5">
    <location>
        <begin position="1541"/>
        <end position="1559"/>
    </location>
</feature>
<accession>A0A8K0MJ41</accession>
<dbReference type="Pfam" id="PF23247">
    <property type="entry name" value="LRR_RPS2"/>
    <property type="match status" value="5"/>
</dbReference>
<feature type="domain" description="Disease resistance protein At4g27190-like leucine-rich repeats" evidence="7">
    <location>
        <begin position="748"/>
        <end position="874"/>
    </location>
</feature>
<keyword evidence="3" id="KW-0611">Plant defense</keyword>
<comment type="similarity">
    <text evidence="1">Belongs to the disease resistance NB-LRR family.</text>
</comment>
<evidence type="ECO:0000256" key="3">
    <source>
        <dbReference type="ARBA" id="ARBA00022821"/>
    </source>
</evidence>
<dbReference type="Proteomes" id="UP000796880">
    <property type="component" value="Unassembled WGS sequence"/>
</dbReference>
<name>A0A8K0MJ41_9ROSA</name>
<feature type="region of interest" description="Disordered" evidence="5">
    <location>
        <begin position="1540"/>
        <end position="1559"/>
    </location>
</feature>
<dbReference type="EMBL" id="VOIH02000004">
    <property type="protein sequence ID" value="KAF3447921.1"/>
    <property type="molecule type" value="Genomic_DNA"/>
</dbReference>
<keyword evidence="9" id="KW-1185">Reference proteome</keyword>
<gene>
    <name evidence="8" type="ORF">FNV43_RR08628</name>
</gene>
<dbReference type="InterPro" id="IPR032675">
    <property type="entry name" value="LRR_dom_sf"/>
</dbReference>
<dbReference type="GO" id="GO:0006952">
    <property type="term" value="P:defense response"/>
    <property type="evidence" value="ECO:0007669"/>
    <property type="project" value="UniProtKB-KW"/>
</dbReference>
<dbReference type="OrthoDB" id="1751378at2759"/>
<feature type="domain" description="Disease resistance protein At4g27190-like leucine-rich repeats" evidence="7">
    <location>
        <begin position="1414"/>
        <end position="1520"/>
    </location>
</feature>
<evidence type="ECO:0008006" key="10">
    <source>
        <dbReference type="Google" id="ProtNLM"/>
    </source>
</evidence>
<reference evidence="8" key="1">
    <citation type="submission" date="2020-03" db="EMBL/GenBank/DDBJ databases">
        <title>A high-quality chromosome-level genome assembly of a woody plant with both climbing and erect habits, Rhamnella rubrinervis.</title>
        <authorList>
            <person name="Lu Z."/>
            <person name="Yang Y."/>
            <person name="Zhu X."/>
            <person name="Sun Y."/>
        </authorList>
    </citation>
    <scope>NUCLEOTIDE SEQUENCE</scope>
    <source>
        <strain evidence="8">BYM</strain>
        <tissue evidence="8">Leaf</tissue>
    </source>
</reference>
<dbReference type="InterPro" id="IPR050905">
    <property type="entry name" value="Plant_NBS-LRR"/>
</dbReference>
<proteinExistence type="inferred from homology"/>
<dbReference type="GO" id="GO:0043531">
    <property type="term" value="F:ADP binding"/>
    <property type="evidence" value="ECO:0007669"/>
    <property type="project" value="InterPro"/>
</dbReference>
<keyword evidence="2" id="KW-0547">Nucleotide-binding</keyword>
<evidence type="ECO:0000256" key="1">
    <source>
        <dbReference type="ARBA" id="ARBA00008894"/>
    </source>
</evidence>
<keyword evidence="4" id="KW-0067">ATP-binding</keyword>
<dbReference type="PRINTS" id="PR00364">
    <property type="entry name" value="DISEASERSIST"/>
</dbReference>
<feature type="domain" description="Disease resistance protein At4g27190-like leucine-rich repeats" evidence="7">
    <location>
        <begin position="1101"/>
        <end position="1173"/>
    </location>
</feature>
<dbReference type="SUPFAM" id="SSF52540">
    <property type="entry name" value="P-loop containing nucleoside triphosphate hydrolases"/>
    <property type="match status" value="1"/>
</dbReference>
<sequence>MEAIGLLEPVVDHAITPVVRQVGYLINYKSNVQNLETQTRELLHAKERLQHDVDEELRKVGQKTEADVEEWLTKVNNIIGEADQFMKDERQAKKCLNGFCRYHPSRKAAKLSQKIMVELQKRKEFPRLTYSTPLQDIWTPVGYQAFQSRTSIVTQILEEFKKDNINMIGVYGMGGVGKTTLVKQVAGKAEEEKLFGNVVKVEVKQNTEAERIQREIAEKLGVKFGESGTLIGREHIVRQSGMGFDEKRTVAGRARILSNYIKDKKILVIFDDVWEELDLEMLGVPVGTCKILLTSRTKDVLSSKMGIQTNIQLDTLNEEDTWTLFHTIVGDVVKDPDIEKVAIDVASECKGLPILVVTVANALKGKQLHSWNDVLRSLRLCDGNELLQKAYSGIEWSYNQLEGEQVKLLFLIFSMYGIRYYLIHDMLKHTMGLGFFEGINTMEEANDRLQSLVDKLKDYCLLLDTNGIITMHDLTREVGRRIASTGQQFLSKGYGDEFKEWPNHEVLEMCTFISLEQINVPNPPKELGCPRLQVFSLWIMDMMLFHIPHNFFKELKALKVLDLTNLCIPSLPPSIQFLTNLQTLCLDQCELRDISIVGDLRSLEFLSLLHSRLKQLPKEIGCLTRLRLLDLEGCPELEVIYPDVIKSLTRLEELNMNNSFNKWETEEASNDISERSNASLSELKHLPNLTTLGINIKDANQLPTNFFSEKLKHFKIFVGDWAAEYATSKTLKLKFSQRNQWDRGLESILDRCEDLSLDVFEGVNNIFYLLHNNGFQRLKKLHVQNNPEISHVVNSNFGNSRIHSRTAFPILEGLSLYNLISLESVCSGQLEDGSFKKLRIIKVENCPKLKNLFSFSMLVHGISQLEEIEVDDCKNMKEIVEGKEEQLVDEGKDPMKFHGLRSLTLQSLPGLISFSSYHSPLVASTSRNPMQLFNDKVVFPKLEALKLSSIPLNKLWDGQLSARLCWIQNLTSLIIEGCDGLTFLCSSSMSMNLFVQLKTLEIRGCENMVEIILTEEYGEVKNMDNMFPKLEILKLEALENLEKFFTSANSTEFPCLQRLIIEDCTKLGSFVVDPISRENVIDTAGHHLFDEKVGFPRLEFLSIKGLHKLTSIWHTQLVPDSFCKLIQFWVQSCSSLIHILVPGILERLESLKELIVKDCESVEAVFEVEGKSGGDYNQSEIFIFQNLTEVIIWDCKSLKNVFPAPVAKHLEKLEKLRISKCEVLEQIVAEEELRSFYPGKHTSMWPSLKELIFLCDKIEILAEEYSSFQQQQHEHAKRPFFLFEKGSFSNLEEMHICFDFHVLQNRLVPLEFVKITRLRMYFKTNTTSAVLSVFLQRLHNLKTLELLYGNMEEMFLNEKPHVFAHLKTLTISGMHNLIQVWKENSHLAGPVFPNLEILKVEECGILKNIVSSAVSFRNLVQLEVLECHGLKHLISCSVAKSFIQLQSMRVENCQAMVEILASSDDTGNIDDADANEITFGRLKDLKLSNLPNLKGFCSRNYNVIFPFLTTLSVTRCLEMKISIDGVLQNDSKHEGVLRINEEEEQGPDDNDDNNEVVAA</sequence>
<dbReference type="PANTHER" id="PTHR33463:SF198">
    <property type="entry name" value="RPP4C3"/>
    <property type="match status" value="1"/>
</dbReference>
<feature type="domain" description="NB-ARC" evidence="6">
    <location>
        <begin position="153"/>
        <end position="331"/>
    </location>
</feature>
<dbReference type="InterPro" id="IPR057135">
    <property type="entry name" value="At4g27190-like_LRR"/>
</dbReference>
<evidence type="ECO:0000256" key="4">
    <source>
        <dbReference type="ARBA" id="ARBA00022840"/>
    </source>
</evidence>
<dbReference type="Gene3D" id="1.10.8.430">
    <property type="entry name" value="Helical domain of apoptotic protease-activating factors"/>
    <property type="match status" value="1"/>
</dbReference>
<dbReference type="SUPFAM" id="SSF52047">
    <property type="entry name" value="RNI-like"/>
    <property type="match status" value="3"/>
</dbReference>
<evidence type="ECO:0000313" key="8">
    <source>
        <dbReference type="EMBL" id="KAF3447921.1"/>
    </source>
</evidence>
<organism evidence="8 9">
    <name type="scientific">Rhamnella rubrinervis</name>
    <dbReference type="NCBI Taxonomy" id="2594499"/>
    <lineage>
        <taxon>Eukaryota</taxon>
        <taxon>Viridiplantae</taxon>
        <taxon>Streptophyta</taxon>
        <taxon>Embryophyta</taxon>
        <taxon>Tracheophyta</taxon>
        <taxon>Spermatophyta</taxon>
        <taxon>Magnoliopsida</taxon>
        <taxon>eudicotyledons</taxon>
        <taxon>Gunneridae</taxon>
        <taxon>Pentapetalae</taxon>
        <taxon>rosids</taxon>
        <taxon>fabids</taxon>
        <taxon>Rosales</taxon>
        <taxon>Rhamnaceae</taxon>
        <taxon>rhamnoid group</taxon>
        <taxon>Rhamneae</taxon>
        <taxon>Rhamnella</taxon>
    </lineage>
</organism>
<dbReference type="PANTHER" id="PTHR33463">
    <property type="entry name" value="NB-ARC DOMAIN-CONTAINING PROTEIN-RELATED"/>
    <property type="match status" value="1"/>
</dbReference>
<dbReference type="InterPro" id="IPR042197">
    <property type="entry name" value="Apaf_helical"/>
</dbReference>
<evidence type="ECO:0000313" key="9">
    <source>
        <dbReference type="Proteomes" id="UP000796880"/>
    </source>
</evidence>
<dbReference type="SUPFAM" id="SSF52058">
    <property type="entry name" value="L domain-like"/>
    <property type="match status" value="1"/>
</dbReference>
<feature type="domain" description="Disease resistance protein At4g27190-like leucine-rich repeats" evidence="7">
    <location>
        <begin position="942"/>
        <end position="1069"/>
    </location>
</feature>
<evidence type="ECO:0000256" key="5">
    <source>
        <dbReference type="SAM" id="MobiDB-lite"/>
    </source>
</evidence>